<gene>
    <name evidence="2" type="ORF">MKW94_023919</name>
</gene>
<feature type="chain" id="PRO_5041341099" evidence="1">
    <location>
        <begin position="28"/>
        <end position="109"/>
    </location>
</feature>
<keyword evidence="1" id="KW-0732">Signal</keyword>
<reference evidence="2" key="1">
    <citation type="submission" date="2022-03" db="EMBL/GenBank/DDBJ databases">
        <title>A functionally conserved STORR gene fusion in Papaver species that diverged 16.8 million years ago.</title>
        <authorList>
            <person name="Catania T."/>
        </authorList>
    </citation>
    <scope>NUCLEOTIDE SEQUENCE</scope>
    <source>
        <strain evidence="2">S-191538</strain>
    </source>
</reference>
<accession>A0AA41RZE5</accession>
<sequence length="109" mass="11642">MAKSIISKIFSATSLLLLMIMISYTAGRLLDLDVTKADVGHNGNIVKVKPTRVSVLKKGHGIADVQHGRITVGKNGRIADVTPNTVSVRKKGHPTVDTGKVQAHILKGH</sequence>
<dbReference type="Proteomes" id="UP001177140">
    <property type="component" value="Unassembled WGS sequence"/>
</dbReference>
<evidence type="ECO:0000313" key="2">
    <source>
        <dbReference type="EMBL" id="MCL7029979.1"/>
    </source>
</evidence>
<dbReference type="EMBL" id="JAJJMA010096311">
    <property type="protein sequence ID" value="MCL7029979.1"/>
    <property type="molecule type" value="Genomic_DNA"/>
</dbReference>
<organism evidence="2 3">
    <name type="scientific">Papaver nudicaule</name>
    <name type="common">Iceland poppy</name>
    <dbReference type="NCBI Taxonomy" id="74823"/>
    <lineage>
        <taxon>Eukaryota</taxon>
        <taxon>Viridiplantae</taxon>
        <taxon>Streptophyta</taxon>
        <taxon>Embryophyta</taxon>
        <taxon>Tracheophyta</taxon>
        <taxon>Spermatophyta</taxon>
        <taxon>Magnoliopsida</taxon>
        <taxon>Ranunculales</taxon>
        <taxon>Papaveraceae</taxon>
        <taxon>Papaveroideae</taxon>
        <taxon>Papaver</taxon>
    </lineage>
</organism>
<keyword evidence="3" id="KW-1185">Reference proteome</keyword>
<proteinExistence type="predicted"/>
<feature type="signal peptide" evidence="1">
    <location>
        <begin position="1"/>
        <end position="27"/>
    </location>
</feature>
<evidence type="ECO:0000256" key="1">
    <source>
        <dbReference type="SAM" id="SignalP"/>
    </source>
</evidence>
<dbReference type="AlphaFoldDB" id="A0AA41RZE5"/>
<evidence type="ECO:0000313" key="3">
    <source>
        <dbReference type="Proteomes" id="UP001177140"/>
    </source>
</evidence>
<protein>
    <submittedName>
        <fullName evidence="2">Uncharacterized protein</fullName>
    </submittedName>
</protein>
<name>A0AA41RZE5_PAPNU</name>
<comment type="caution">
    <text evidence="2">The sequence shown here is derived from an EMBL/GenBank/DDBJ whole genome shotgun (WGS) entry which is preliminary data.</text>
</comment>